<dbReference type="EMBL" id="AGUD01000267">
    <property type="protein sequence ID" value="EHN09570.1"/>
    <property type="molecule type" value="Genomic_DNA"/>
</dbReference>
<feature type="chain" id="PRO_5003531869" evidence="2">
    <location>
        <begin position="31"/>
        <end position="348"/>
    </location>
</feature>
<evidence type="ECO:0000313" key="3">
    <source>
        <dbReference type="EMBL" id="EHN09570.1"/>
    </source>
</evidence>
<dbReference type="SUPFAM" id="SSF82171">
    <property type="entry name" value="DPP6 N-terminal domain-like"/>
    <property type="match status" value="1"/>
</dbReference>
<comment type="caution">
    <text evidence="3">The sequence shown here is derived from an EMBL/GenBank/DDBJ whole genome shotgun (WGS) entry which is preliminary data.</text>
</comment>
<reference evidence="3 4" key="1">
    <citation type="journal article" date="2013" name="Biodegradation">
        <title>Quantitative proteomic analysis of ibuprofen-degrading Patulibacter sp. strain I11.</title>
        <authorList>
            <person name="Almeida B."/>
            <person name="Kjeldal H."/>
            <person name="Lolas I."/>
            <person name="Knudsen A.D."/>
            <person name="Carvalho G."/>
            <person name="Nielsen K.L."/>
            <person name="Barreto Crespo M.T."/>
            <person name="Stensballe A."/>
            <person name="Nielsen J.L."/>
        </authorList>
    </citation>
    <scope>NUCLEOTIDE SEQUENCE [LARGE SCALE GENOMIC DNA]</scope>
    <source>
        <strain evidence="3 4">I11</strain>
    </source>
</reference>
<dbReference type="Gene3D" id="2.120.10.30">
    <property type="entry name" value="TolB, C-terminal domain"/>
    <property type="match status" value="1"/>
</dbReference>
<protein>
    <submittedName>
        <fullName evidence="3">Acylamino-acid-releasing enzyme</fullName>
        <ecNumber evidence="3">3.4.19.1</ecNumber>
    </submittedName>
</protein>
<name>H0E9S1_9ACTN</name>
<evidence type="ECO:0000256" key="1">
    <source>
        <dbReference type="ARBA" id="ARBA00009820"/>
    </source>
</evidence>
<dbReference type="PANTHER" id="PTHR36842">
    <property type="entry name" value="PROTEIN TOLB HOMOLOG"/>
    <property type="match status" value="1"/>
</dbReference>
<feature type="signal peptide" evidence="2">
    <location>
        <begin position="1"/>
        <end position="30"/>
    </location>
</feature>
<dbReference type="PANTHER" id="PTHR36842:SF1">
    <property type="entry name" value="PROTEIN TOLB"/>
    <property type="match status" value="1"/>
</dbReference>
<keyword evidence="3" id="KW-0378">Hydrolase</keyword>
<dbReference type="Proteomes" id="UP000005143">
    <property type="component" value="Unassembled WGS sequence"/>
</dbReference>
<dbReference type="EC" id="3.4.19.1" evidence="3"/>
<dbReference type="OrthoDB" id="9758793at2"/>
<evidence type="ECO:0000313" key="4">
    <source>
        <dbReference type="Proteomes" id="UP000005143"/>
    </source>
</evidence>
<keyword evidence="2" id="KW-0732">Signal</keyword>
<dbReference type="InterPro" id="IPR011042">
    <property type="entry name" value="6-blade_b-propeller_TolB-like"/>
</dbReference>
<evidence type="ECO:0000256" key="2">
    <source>
        <dbReference type="SAM" id="SignalP"/>
    </source>
</evidence>
<accession>H0E9S1</accession>
<keyword evidence="4" id="KW-1185">Reference proteome</keyword>
<dbReference type="GO" id="GO:0008242">
    <property type="term" value="F:omega peptidase activity"/>
    <property type="evidence" value="ECO:0007669"/>
    <property type="project" value="UniProtKB-EC"/>
</dbReference>
<dbReference type="Pfam" id="PF07676">
    <property type="entry name" value="PD40"/>
    <property type="match status" value="1"/>
</dbReference>
<proteinExistence type="inferred from homology"/>
<gene>
    <name evidence="3" type="ORF">PAI11_35930</name>
</gene>
<comment type="similarity">
    <text evidence="1">Belongs to the TolB family.</text>
</comment>
<dbReference type="AlphaFoldDB" id="H0E9S1"/>
<sequence length="348" mass="36561">MGPQIRSRRTAAALTAVAALATTAAIPATAGATLVYTKGTASQSIWVAADDGSGARRLVAGTTAHVSADGSLVSYATPMTSDGDSTLRVIPAAGGPPRDLVPHLQYGAFAWSSDGRWIAATSGPEVGRRRLVLVDVATGTRRTLARGSFTGASFSPDSRQLVYDQAAHGDRGFPKADLFVAPVTGGTARRLTRDGHSQVPVWGPSTIAYAHWARPTGRHRREDGPKYNLRLIRPDGSGRRVLTKRRIPWLLSGLFPTAFSADGTRLLAEFGGQDTSFAVTVDPATGKQRQFGNGGGPIGSNLSRDGTTILGVEGGIEETSRAKVVAIPYGDGKRTVLATGAYDPDWNR</sequence>
<dbReference type="InterPro" id="IPR011659">
    <property type="entry name" value="WD40"/>
</dbReference>
<dbReference type="RefSeq" id="WP_007577837.1">
    <property type="nucleotide sequence ID" value="NZ_AGUD01000267.1"/>
</dbReference>
<organism evidence="3 4">
    <name type="scientific">Patulibacter medicamentivorans</name>
    <dbReference type="NCBI Taxonomy" id="1097667"/>
    <lineage>
        <taxon>Bacteria</taxon>
        <taxon>Bacillati</taxon>
        <taxon>Actinomycetota</taxon>
        <taxon>Thermoleophilia</taxon>
        <taxon>Solirubrobacterales</taxon>
        <taxon>Patulibacteraceae</taxon>
        <taxon>Patulibacter</taxon>
    </lineage>
</organism>